<evidence type="ECO:0000313" key="4">
    <source>
        <dbReference type="EMBL" id="ADZ83942.1"/>
    </source>
</evidence>
<dbReference type="InterPro" id="IPR014729">
    <property type="entry name" value="Rossmann-like_a/b/a_fold"/>
</dbReference>
<reference evidence="4 5" key="1">
    <citation type="journal article" date="2011" name="J. Bacteriol.">
        <title>Complete genome sequence of the cellulose-degrading bacterium Cellulosilyticum lentocellum.</title>
        <authorList>
            <consortium name="US DOE Joint Genome Institute"/>
            <person name="Miller D.A."/>
            <person name="Suen G."/>
            <person name="Bruce D."/>
            <person name="Copeland A."/>
            <person name="Cheng J.F."/>
            <person name="Detter C."/>
            <person name="Goodwin L.A."/>
            <person name="Han C.S."/>
            <person name="Hauser L.J."/>
            <person name="Land M.L."/>
            <person name="Lapidus A."/>
            <person name="Lucas S."/>
            <person name="Meincke L."/>
            <person name="Pitluck S."/>
            <person name="Tapia R."/>
            <person name="Teshima H."/>
            <person name="Woyke T."/>
            <person name="Fox B.G."/>
            <person name="Angert E.R."/>
            <person name="Currie C.R."/>
        </authorList>
    </citation>
    <scope>NUCLEOTIDE SEQUENCE [LARGE SCALE GENOMIC DNA]</scope>
    <source>
        <strain evidence="5">ATCC 49066 / DSM 5427 / NCIMB 11756 / RHM5</strain>
    </source>
</reference>
<sequence>MQLQHLLSYVRRAVQDYNMIAEGDRIAIGISGGKDSLILALALSHLKRFYPKSFEIMGITVSLGFDNFDLSEVGSFFDTLQVPFYVCNTQIAQIIFEERKESNPCSLCSKMRKGALYEEAKEMGCTKIALGHNKDDINETLLMSLFYEGRIHTMAPVTYMDQVDLHIIRPLIYAPEKDIRGFVKKEGFPVVKSPCPADGQTKRETTKELISSLQRDIPRLPEHLFGAIQRSTIEGWKTKEGK</sequence>
<feature type="binding site" evidence="2">
    <location>
        <position position="35"/>
    </location>
    <ligand>
        <name>ATP</name>
        <dbReference type="ChEBI" id="CHEBI:30616"/>
    </ligand>
</feature>
<dbReference type="GO" id="GO:0016740">
    <property type="term" value="F:transferase activity"/>
    <property type="evidence" value="ECO:0007669"/>
    <property type="project" value="UniProtKB-KW"/>
</dbReference>
<accession>F2JRM1</accession>
<gene>
    <name evidence="4" type="ordered locus">Clole_2232</name>
</gene>
<dbReference type="Pfam" id="PF01171">
    <property type="entry name" value="ATP_bind_3"/>
    <property type="match status" value="1"/>
</dbReference>
<dbReference type="PANTHER" id="PTHR43686:SF1">
    <property type="entry name" value="AMINOTRAN_5 DOMAIN-CONTAINING PROTEIN"/>
    <property type="match status" value="1"/>
</dbReference>
<feature type="domain" description="tRNA(Ile)-lysidine/2-thiocytidine synthase N-terminal" evidence="3">
    <location>
        <begin position="26"/>
        <end position="193"/>
    </location>
</feature>
<dbReference type="EMBL" id="CP002582">
    <property type="protein sequence ID" value="ADZ83942.1"/>
    <property type="molecule type" value="Genomic_DNA"/>
</dbReference>
<dbReference type="AlphaFoldDB" id="F2JRM1"/>
<dbReference type="SUPFAM" id="SSF52402">
    <property type="entry name" value="Adenine nucleotide alpha hydrolases-like"/>
    <property type="match status" value="1"/>
</dbReference>
<evidence type="ECO:0000313" key="5">
    <source>
        <dbReference type="Proteomes" id="UP000008467"/>
    </source>
</evidence>
<evidence type="ECO:0000259" key="3">
    <source>
        <dbReference type="Pfam" id="PF01171"/>
    </source>
</evidence>
<feature type="binding site" evidence="2">
    <location>
        <position position="61"/>
    </location>
    <ligand>
        <name>ATP</name>
        <dbReference type="ChEBI" id="CHEBI:30616"/>
    </ligand>
</feature>
<name>F2JRM1_CELLD</name>
<feature type="binding site" evidence="2">
    <location>
        <begin position="29"/>
        <end position="31"/>
    </location>
    <ligand>
        <name>ATP</name>
        <dbReference type="ChEBI" id="CHEBI:30616"/>
    </ligand>
</feature>
<dbReference type="STRING" id="642492.Clole_2232"/>
<dbReference type="HOGENOM" id="CLU_026481_5_2_9"/>
<dbReference type="Proteomes" id="UP000008467">
    <property type="component" value="Chromosome"/>
</dbReference>
<feature type="binding site" evidence="2">
    <location>
        <position position="136"/>
    </location>
    <ligand>
        <name>ATP</name>
        <dbReference type="ChEBI" id="CHEBI:30616"/>
    </ligand>
</feature>
<keyword evidence="2" id="KW-0547">Nucleotide-binding</keyword>
<organism evidence="4 5">
    <name type="scientific">Cellulosilyticum lentocellum (strain ATCC 49066 / DSM 5427 / NCIMB 11756 / RHM5)</name>
    <name type="common">Clostridium lentocellum</name>
    <dbReference type="NCBI Taxonomy" id="642492"/>
    <lineage>
        <taxon>Bacteria</taxon>
        <taxon>Bacillati</taxon>
        <taxon>Bacillota</taxon>
        <taxon>Clostridia</taxon>
        <taxon>Lachnospirales</taxon>
        <taxon>Cellulosilyticaceae</taxon>
        <taxon>Cellulosilyticum</taxon>
    </lineage>
</organism>
<dbReference type="GO" id="GO:0005524">
    <property type="term" value="F:ATP binding"/>
    <property type="evidence" value="ECO:0007669"/>
    <property type="project" value="UniProtKB-KW"/>
</dbReference>
<proteinExistence type="predicted"/>
<dbReference type="KEGG" id="cle:Clole_2232"/>
<keyword evidence="2" id="KW-0067">ATP-binding</keyword>
<evidence type="ECO:0000256" key="1">
    <source>
        <dbReference type="ARBA" id="ARBA00022679"/>
    </source>
</evidence>
<protein>
    <submittedName>
        <fullName evidence="4">PP-loop domain protein</fullName>
    </submittedName>
</protein>
<dbReference type="InterPro" id="IPR035107">
    <property type="entry name" value="tRNA_thiolation_TtcA_Ctu1"/>
</dbReference>
<dbReference type="Gene3D" id="3.40.50.620">
    <property type="entry name" value="HUPs"/>
    <property type="match status" value="1"/>
</dbReference>
<feature type="binding site" evidence="2">
    <location>
        <position position="131"/>
    </location>
    <ligand>
        <name>ATP</name>
        <dbReference type="ChEBI" id="CHEBI:30616"/>
    </ligand>
</feature>
<dbReference type="InterPro" id="IPR011063">
    <property type="entry name" value="TilS/TtcA_N"/>
</dbReference>
<dbReference type="RefSeq" id="WP_013657236.1">
    <property type="nucleotide sequence ID" value="NC_015275.1"/>
</dbReference>
<dbReference type="PIRSF" id="PIRSF004976">
    <property type="entry name" value="ATPase_YdaO"/>
    <property type="match status" value="1"/>
</dbReference>
<dbReference type="eggNOG" id="COG0037">
    <property type="taxonomic scope" value="Bacteria"/>
</dbReference>
<keyword evidence="1" id="KW-0808">Transferase</keyword>
<dbReference type="CDD" id="cd24138">
    <property type="entry name" value="TtcA-like"/>
    <property type="match status" value="1"/>
</dbReference>
<dbReference type="GO" id="GO:0008033">
    <property type="term" value="P:tRNA processing"/>
    <property type="evidence" value="ECO:0007669"/>
    <property type="project" value="InterPro"/>
</dbReference>
<dbReference type="PANTHER" id="PTHR43686">
    <property type="entry name" value="SULFURTRANSFERASE-RELATED"/>
    <property type="match status" value="1"/>
</dbReference>
<keyword evidence="5" id="KW-1185">Reference proteome</keyword>
<evidence type="ECO:0000256" key="2">
    <source>
        <dbReference type="PIRSR" id="PIRSR004976-51"/>
    </source>
</evidence>